<comment type="caution">
    <text evidence="1">The sequence shown here is derived from an EMBL/GenBank/DDBJ whole genome shotgun (WGS) entry which is preliminary data.</text>
</comment>
<dbReference type="EMBL" id="JAIWYP010000009">
    <property type="protein sequence ID" value="KAH3779040.1"/>
    <property type="molecule type" value="Genomic_DNA"/>
</dbReference>
<evidence type="ECO:0000313" key="2">
    <source>
        <dbReference type="Proteomes" id="UP000828390"/>
    </source>
</evidence>
<reference evidence="1" key="2">
    <citation type="submission" date="2020-11" db="EMBL/GenBank/DDBJ databases">
        <authorList>
            <person name="McCartney M.A."/>
            <person name="Auch B."/>
            <person name="Kono T."/>
            <person name="Mallez S."/>
            <person name="Becker A."/>
            <person name="Gohl D.M."/>
            <person name="Silverstein K.A.T."/>
            <person name="Koren S."/>
            <person name="Bechman K.B."/>
            <person name="Herman A."/>
            <person name="Abrahante J.E."/>
            <person name="Garbe J."/>
        </authorList>
    </citation>
    <scope>NUCLEOTIDE SEQUENCE</scope>
    <source>
        <strain evidence="1">Duluth1</strain>
        <tissue evidence="1">Whole animal</tissue>
    </source>
</reference>
<proteinExistence type="predicted"/>
<accession>A0A9D4EJ63</accession>
<protein>
    <submittedName>
        <fullName evidence="1">Uncharacterized protein</fullName>
    </submittedName>
</protein>
<gene>
    <name evidence="1" type="ORF">DPMN_180519</name>
</gene>
<reference evidence="1" key="1">
    <citation type="journal article" date="2019" name="bioRxiv">
        <title>The Genome of the Zebra Mussel, Dreissena polymorpha: A Resource for Invasive Species Research.</title>
        <authorList>
            <person name="McCartney M.A."/>
            <person name="Auch B."/>
            <person name="Kono T."/>
            <person name="Mallez S."/>
            <person name="Zhang Y."/>
            <person name="Obille A."/>
            <person name="Becker A."/>
            <person name="Abrahante J.E."/>
            <person name="Garbe J."/>
            <person name="Badalamenti J.P."/>
            <person name="Herman A."/>
            <person name="Mangelson H."/>
            <person name="Liachko I."/>
            <person name="Sullivan S."/>
            <person name="Sone E.D."/>
            <person name="Koren S."/>
            <person name="Silverstein K.A.T."/>
            <person name="Beckman K.B."/>
            <person name="Gohl D.M."/>
        </authorList>
    </citation>
    <scope>NUCLEOTIDE SEQUENCE</scope>
    <source>
        <strain evidence="1">Duluth1</strain>
        <tissue evidence="1">Whole animal</tissue>
    </source>
</reference>
<dbReference type="AlphaFoldDB" id="A0A9D4EJ63"/>
<name>A0A9D4EJ63_DREPO</name>
<keyword evidence="2" id="KW-1185">Reference proteome</keyword>
<organism evidence="1 2">
    <name type="scientific">Dreissena polymorpha</name>
    <name type="common">Zebra mussel</name>
    <name type="synonym">Mytilus polymorpha</name>
    <dbReference type="NCBI Taxonomy" id="45954"/>
    <lineage>
        <taxon>Eukaryota</taxon>
        <taxon>Metazoa</taxon>
        <taxon>Spiralia</taxon>
        <taxon>Lophotrochozoa</taxon>
        <taxon>Mollusca</taxon>
        <taxon>Bivalvia</taxon>
        <taxon>Autobranchia</taxon>
        <taxon>Heteroconchia</taxon>
        <taxon>Euheterodonta</taxon>
        <taxon>Imparidentia</taxon>
        <taxon>Neoheterodontei</taxon>
        <taxon>Myida</taxon>
        <taxon>Dreissenoidea</taxon>
        <taxon>Dreissenidae</taxon>
        <taxon>Dreissena</taxon>
    </lineage>
</organism>
<evidence type="ECO:0000313" key="1">
    <source>
        <dbReference type="EMBL" id="KAH3779040.1"/>
    </source>
</evidence>
<dbReference type="Proteomes" id="UP000828390">
    <property type="component" value="Unassembled WGS sequence"/>
</dbReference>
<sequence>MFTFFVPHSGCRTCRICVGPSVARQKDLPPWSGWTPFETRNRSNCNNRRKEIC</sequence>